<evidence type="ECO:0000256" key="1">
    <source>
        <dbReference type="SAM" id="MobiDB-lite"/>
    </source>
</evidence>
<accession>G8NNJ9</accession>
<dbReference type="AlphaFoldDB" id="G8NNJ9"/>
<keyword evidence="3" id="KW-1185">Reference proteome</keyword>
<proteinExistence type="predicted"/>
<evidence type="ECO:0000313" key="3">
    <source>
        <dbReference type="Proteomes" id="UP000007113"/>
    </source>
</evidence>
<gene>
    <name evidence="2" type="ordered locus">AciX8_0431</name>
</gene>
<name>G8NNJ9_GRAMM</name>
<sequence>MGKDVMAAIDSKPSPPTTELTSKAELRINLLDHARQAVRDGRKPFKFSPVSIEGEPLSQTILRNRGSY</sequence>
<dbReference type="EMBL" id="CP003130">
    <property type="protein sequence ID" value="AEU34784.1"/>
    <property type="molecule type" value="Genomic_DNA"/>
</dbReference>
<evidence type="ECO:0000313" key="2">
    <source>
        <dbReference type="EMBL" id="AEU34784.1"/>
    </source>
</evidence>
<dbReference type="KEGG" id="gma:AciX8_0431"/>
<reference evidence="2 3" key="1">
    <citation type="submission" date="2011-11" db="EMBL/GenBank/DDBJ databases">
        <title>Complete sequence of Granulicella mallensis MP5ACTX8.</title>
        <authorList>
            <consortium name="US DOE Joint Genome Institute"/>
            <person name="Lucas S."/>
            <person name="Copeland A."/>
            <person name="Lapidus A."/>
            <person name="Cheng J.-F."/>
            <person name="Goodwin L."/>
            <person name="Pitluck S."/>
            <person name="Peters L."/>
            <person name="Lu M."/>
            <person name="Detter J.C."/>
            <person name="Han C."/>
            <person name="Tapia R."/>
            <person name="Land M."/>
            <person name="Hauser L."/>
            <person name="Kyrpides N."/>
            <person name="Ivanova N."/>
            <person name="Mikhailova N."/>
            <person name="Pagani I."/>
            <person name="Rawat S."/>
            <person name="Mannisto M."/>
            <person name="Haggblom M."/>
            <person name="Woyke T."/>
        </authorList>
    </citation>
    <scope>NUCLEOTIDE SEQUENCE [LARGE SCALE GENOMIC DNA]</scope>
    <source>
        <strain evidence="3">ATCC BAA-1857 / DSM 23137 / MP5ACTX8</strain>
    </source>
</reference>
<organism evidence="2 3">
    <name type="scientific">Granulicella mallensis (strain ATCC BAA-1857 / DSM 23137 / MP5ACTX8)</name>
    <dbReference type="NCBI Taxonomy" id="682795"/>
    <lineage>
        <taxon>Bacteria</taxon>
        <taxon>Pseudomonadati</taxon>
        <taxon>Acidobacteriota</taxon>
        <taxon>Terriglobia</taxon>
        <taxon>Terriglobales</taxon>
        <taxon>Acidobacteriaceae</taxon>
        <taxon>Granulicella</taxon>
    </lineage>
</organism>
<dbReference type="Proteomes" id="UP000007113">
    <property type="component" value="Chromosome"/>
</dbReference>
<dbReference type="STRING" id="682795.AciX8_0431"/>
<feature type="region of interest" description="Disordered" evidence="1">
    <location>
        <begin position="1"/>
        <end position="20"/>
    </location>
</feature>
<protein>
    <submittedName>
        <fullName evidence="2">Uncharacterized protein</fullName>
    </submittedName>
</protein>
<dbReference type="HOGENOM" id="CLU_2788050_0_0_0"/>